<accession>A0A915IEP2</accession>
<evidence type="ECO:0000313" key="2">
    <source>
        <dbReference type="WBParaSite" id="nRc.2.0.1.t11686-RA"/>
    </source>
</evidence>
<keyword evidence="1" id="KW-1185">Reference proteome</keyword>
<evidence type="ECO:0000313" key="1">
    <source>
        <dbReference type="Proteomes" id="UP000887565"/>
    </source>
</evidence>
<protein>
    <submittedName>
        <fullName evidence="2">Uncharacterized protein</fullName>
    </submittedName>
</protein>
<dbReference type="AlphaFoldDB" id="A0A915IEP2"/>
<dbReference type="WBParaSite" id="nRc.2.0.1.t11686-RA">
    <property type="protein sequence ID" value="nRc.2.0.1.t11686-RA"/>
    <property type="gene ID" value="nRc.2.0.1.g11686"/>
</dbReference>
<name>A0A915IEP2_ROMCU</name>
<sequence>MFQAVGDRFRSVPPEKATWFMIFVSLTRFTYKDPAIVRRIESTKALYGSHRPTRWVSADAIRIQCQTTLADAVRRSTASETIRLHYIGCTARDNRARTLEPGHQTAGTLERGQYSAIH</sequence>
<reference evidence="2" key="1">
    <citation type="submission" date="2022-11" db="UniProtKB">
        <authorList>
            <consortium name="WormBaseParasite"/>
        </authorList>
    </citation>
    <scope>IDENTIFICATION</scope>
</reference>
<dbReference type="Proteomes" id="UP000887565">
    <property type="component" value="Unplaced"/>
</dbReference>
<proteinExistence type="predicted"/>
<organism evidence="1 2">
    <name type="scientific">Romanomermis culicivorax</name>
    <name type="common">Nematode worm</name>
    <dbReference type="NCBI Taxonomy" id="13658"/>
    <lineage>
        <taxon>Eukaryota</taxon>
        <taxon>Metazoa</taxon>
        <taxon>Ecdysozoa</taxon>
        <taxon>Nematoda</taxon>
        <taxon>Enoplea</taxon>
        <taxon>Dorylaimia</taxon>
        <taxon>Mermithida</taxon>
        <taxon>Mermithoidea</taxon>
        <taxon>Mermithidae</taxon>
        <taxon>Romanomermis</taxon>
    </lineage>
</organism>